<sequence>MSDELYVLPEFSRFYRIHSEVRDSNEFNASGKGGGRFDPIRLSRQDKDFVGVLYIASHYIDAFSETIMRVNDQGLHKFVSADIEFKKLAQLDSQRELVFLDLNKVDAISGLLGRGQHSYSKLRLFAETVLCIPKYEDIDGFVWDGIQRGISGQRVFVVFGKNATKNDFVERVSEYLLHPTGMFKVQDAARALECLIPNNALNN</sequence>
<dbReference type="RefSeq" id="WP_192957852.1">
    <property type="nucleotide sequence ID" value="NZ_LR721753.1"/>
</dbReference>
<name>A0A5Q4ZYL4_9GAMM</name>
<keyword evidence="2" id="KW-0614">Plasmid</keyword>
<dbReference type="AlphaFoldDB" id="A0A5Q4ZYL4"/>
<evidence type="ECO:0000313" key="2">
    <source>
        <dbReference type="EMBL" id="VVV06961.1"/>
    </source>
</evidence>
<proteinExistence type="predicted"/>
<accession>A0A5Q4ZYL4</accession>
<dbReference type="EMBL" id="LR721753">
    <property type="protein sequence ID" value="VVV06961.1"/>
    <property type="molecule type" value="Genomic_DNA"/>
</dbReference>
<geneLocation type="plasmid" evidence="2">
    <name>pAWOD_2</name>
</geneLocation>
<protein>
    <recommendedName>
        <fullName evidence="1">RES domain-containing protein</fullName>
    </recommendedName>
</protein>
<dbReference type="Pfam" id="PF08808">
    <property type="entry name" value="RES"/>
    <property type="match status" value="1"/>
</dbReference>
<feature type="domain" description="RES" evidence="1">
    <location>
        <begin position="14"/>
        <end position="163"/>
    </location>
</feature>
<evidence type="ECO:0000259" key="1">
    <source>
        <dbReference type="Pfam" id="PF08808"/>
    </source>
</evidence>
<gene>
    <name evidence="2" type="ORF">AW0309160_04455</name>
</gene>
<dbReference type="InterPro" id="IPR014914">
    <property type="entry name" value="RES_dom"/>
</dbReference>
<reference evidence="2" key="1">
    <citation type="submission" date="2019-09" db="EMBL/GenBank/DDBJ databases">
        <authorList>
            <person name="Hjerde E."/>
        </authorList>
    </citation>
    <scope>NUCLEOTIDE SEQUENCE [LARGE SCALE GENOMIC DNA]</scope>
    <source>
        <strain evidence="2">06/09/160</strain>
        <plasmid evidence="2">pAWOD_2</plasmid>
    </source>
</reference>
<organism evidence="2">
    <name type="scientific">Aliivibrio wodanis</name>
    <dbReference type="NCBI Taxonomy" id="80852"/>
    <lineage>
        <taxon>Bacteria</taxon>
        <taxon>Pseudomonadati</taxon>
        <taxon>Pseudomonadota</taxon>
        <taxon>Gammaproteobacteria</taxon>
        <taxon>Vibrionales</taxon>
        <taxon>Vibrionaceae</taxon>
        <taxon>Aliivibrio</taxon>
    </lineage>
</organism>